<dbReference type="AlphaFoldDB" id="A0A9D9N1T0"/>
<feature type="coiled-coil region" evidence="1">
    <location>
        <begin position="46"/>
        <end position="73"/>
    </location>
</feature>
<feature type="coiled-coil region" evidence="1">
    <location>
        <begin position="289"/>
        <end position="316"/>
    </location>
</feature>
<evidence type="ECO:0000256" key="1">
    <source>
        <dbReference type="SAM" id="Coils"/>
    </source>
</evidence>
<name>A0A9D9N1T0_9SPIR</name>
<dbReference type="Proteomes" id="UP000823638">
    <property type="component" value="Unassembled WGS sequence"/>
</dbReference>
<evidence type="ECO:0000313" key="3">
    <source>
        <dbReference type="Proteomes" id="UP000823638"/>
    </source>
</evidence>
<comment type="caution">
    <text evidence="2">The sequence shown here is derived from an EMBL/GenBank/DDBJ whole genome shotgun (WGS) entry which is preliminary data.</text>
</comment>
<dbReference type="EMBL" id="JADIMM010000025">
    <property type="protein sequence ID" value="MBO8457040.1"/>
    <property type="molecule type" value="Genomic_DNA"/>
</dbReference>
<evidence type="ECO:0000313" key="2">
    <source>
        <dbReference type="EMBL" id="MBO8457040.1"/>
    </source>
</evidence>
<keyword evidence="1" id="KW-0175">Coiled coil</keyword>
<protein>
    <submittedName>
        <fullName evidence="2">Uncharacterized protein</fullName>
    </submittedName>
</protein>
<proteinExistence type="predicted"/>
<gene>
    <name evidence="2" type="ORF">IAA81_02290</name>
</gene>
<organism evidence="2 3">
    <name type="scientific">Candidatus Gallitreponema excrementavium</name>
    <dbReference type="NCBI Taxonomy" id="2840840"/>
    <lineage>
        <taxon>Bacteria</taxon>
        <taxon>Pseudomonadati</taxon>
        <taxon>Spirochaetota</taxon>
        <taxon>Spirochaetia</taxon>
        <taxon>Spirochaetales</taxon>
        <taxon>Candidatus Gallitreponema</taxon>
    </lineage>
</organism>
<sequence>MNRKGKEKIITLLILLIFTVEQGSANMPVIDISNLMNSVSQLYAIYDQINATIEQVQNTYQQLETQINSIKNMDWNDLKGSFADGNWSDAEGFQGTWENIGKFRTNLTDATSVINDNLNLINNVKNTLENKTVTCMGKQYTVAGLFGIGKYGRNNLMNLPASAWDYVKEAGEEIAKGYAGKLTYKEKEAIMNRWGLDPENYAYYKLVEEQVNDLTSTLLSKGTEEYYTAELTKAAKNNEALLELSNNAGESITGQMQATTGAILSLKSDILNLTYGVRETAAMFATESKREEVAKAAKAERDAVRKEQRKLEYQKQTGYVPSWL</sequence>
<reference evidence="2" key="2">
    <citation type="journal article" date="2021" name="PeerJ">
        <title>Extensive microbial diversity within the chicken gut microbiome revealed by metagenomics and culture.</title>
        <authorList>
            <person name="Gilroy R."/>
            <person name="Ravi A."/>
            <person name="Getino M."/>
            <person name="Pursley I."/>
            <person name="Horton D.L."/>
            <person name="Alikhan N.F."/>
            <person name="Baker D."/>
            <person name="Gharbi K."/>
            <person name="Hall N."/>
            <person name="Watson M."/>
            <person name="Adriaenssens E.M."/>
            <person name="Foster-Nyarko E."/>
            <person name="Jarju S."/>
            <person name="Secka A."/>
            <person name="Antonio M."/>
            <person name="Oren A."/>
            <person name="Chaudhuri R.R."/>
            <person name="La Ragione R."/>
            <person name="Hildebrand F."/>
            <person name="Pallen M.J."/>
        </authorList>
    </citation>
    <scope>NUCLEOTIDE SEQUENCE</scope>
    <source>
        <strain evidence="2">10532</strain>
    </source>
</reference>
<reference evidence="2" key="1">
    <citation type="submission" date="2020-10" db="EMBL/GenBank/DDBJ databases">
        <authorList>
            <person name="Gilroy R."/>
        </authorList>
    </citation>
    <scope>NUCLEOTIDE SEQUENCE</scope>
    <source>
        <strain evidence="2">10532</strain>
    </source>
</reference>
<accession>A0A9D9N1T0</accession>